<reference evidence="2" key="1">
    <citation type="journal article" date="2019" name="Int. J. Syst. Evol. Microbiol.">
        <title>The Global Catalogue of Microorganisms (GCM) 10K type strain sequencing project: providing services to taxonomists for standard genome sequencing and annotation.</title>
        <authorList>
            <consortium name="The Broad Institute Genomics Platform"/>
            <consortium name="The Broad Institute Genome Sequencing Center for Infectious Disease"/>
            <person name="Wu L."/>
            <person name="Ma J."/>
        </authorList>
    </citation>
    <scope>NUCLEOTIDE SEQUENCE [LARGE SCALE GENOMIC DNA]</scope>
    <source>
        <strain evidence="2">CGMCC 1.15043</strain>
    </source>
</reference>
<evidence type="ECO:0000313" key="1">
    <source>
        <dbReference type="EMBL" id="GGA13007.1"/>
    </source>
</evidence>
<protein>
    <submittedName>
        <fullName evidence="1">Uncharacterized protein</fullName>
    </submittedName>
</protein>
<evidence type="ECO:0000313" key="2">
    <source>
        <dbReference type="Proteomes" id="UP000615455"/>
    </source>
</evidence>
<dbReference type="RefSeq" id="WP_189020171.1">
    <property type="nucleotide sequence ID" value="NZ_BMHE01000068.1"/>
</dbReference>
<accession>A0ABQ1FI14</accession>
<name>A0ABQ1FI14_9BACL</name>
<sequence>MKPATEKLVKQHREYLKEHPNELLVCASIFEHMFVYFTQTLGLDEHSARLHVDDVKTDVSCDIVSTIASSKIDILS</sequence>
<dbReference type="EMBL" id="BMHE01000068">
    <property type="protein sequence ID" value="GGA13007.1"/>
    <property type="molecule type" value="Genomic_DNA"/>
</dbReference>
<gene>
    <name evidence="1" type="ORF">GCM10008018_67470</name>
</gene>
<keyword evidence="2" id="KW-1185">Reference proteome</keyword>
<proteinExistence type="predicted"/>
<organism evidence="1 2">
    <name type="scientific">Paenibacillus marchantiophytorum</name>
    <dbReference type="NCBI Taxonomy" id="1619310"/>
    <lineage>
        <taxon>Bacteria</taxon>
        <taxon>Bacillati</taxon>
        <taxon>Bacillota</taxon>
        <taxon>Bacilli</taxon>
        <taxon>Bacillales</taxon>
        <taxon>Paenibacillaceae</taxon>
        <taxon>Paenibacillus</taxon>
    </lineage>
</organism>
<comment type="caution">
    <text evidence="1">The sequence shown here is derived from an EMBL/GenBank/DDBJ whole genome shotgun (WGS) entry which is preliminary data.</text>
</comment>
<dbReference type="Proteomes" id="UP000615455">
    <property type="component" value="Unassembled WGS sequence"/>
</dbReference>